<dbReference type="InterPro" id="IPR003661">
    <property type="entry name" value="HisK_dim/P_dom"/>
</dbReference>
<dbReference type="GO" id="GO:0006355">
    <property type="term" value="P:regulation of DNA-templated transcription"/>
    <property type="evidence" value="ECO:0007669"/>
    <property type="project" value="InterPro"/>
</dbReference>
<dbReference type="InterPro" id="IPR003594">
    <property type="entry name" value="HATPase_dom"/>
</dbReference>
<evidence type="ECO:0000256" key="1">
    <source>
        <dbReference type="ARBA" id="ARBA00000085"/>
    </source>
</evidence>
<protein>
    <recommendedName>
        <fullName evidence="2">histidine kinase</fullName>
        <ecNumber evidence="2">2.7.13.3</ecNumber>
    </recommendedName>
</protein>
<dbReference type="eggNOG" id="COG3852">
    <property type="taxonomic scope" value="Bacteria"/>
</dbReference>
<dbReference type="InterPro" id="IPR000700">
    <property type="entry name" value="PAS-assoc_C"/>
</dbReference>
<dbReference type="InterPro" id="IPR001789">
    <property type="entry name" value="Sig_transdc_resp-reg_receiver"/>
</dbReference>
<dbReference type="PANTHER" id="PTHR43065:SF42">
    <property type="entry name" value="TWO-COMPONENT SENSOR PPRA"/>
    <property type="match status" value="1"/>
</dbReference>
<keyword evidence="8" id="KW-0902">Two-component regulatory system</keyword>
<dbReference type="InterPro" id="IPR036097">
    <property type="entry name" value="HisK_dim/P_sf"/>
</dbReference>
<feature type="domain" description="PAC" evidence="13">
    <location>
        <begin position="334"/>
        <end position="387"/>
    </location>
</feature>
<dbReference type="SMART" id="SM00387">
    <property type="entry name" value="HATPase_c"/>
    <property type="match status" value="1"/>
</dbReference>
<keyword evidence="15" id="KW-1185">Reference proteome</keyword>
<dbReference type="KEGG" id="dbr:Deba_0862"/>
<dbReference type="PROSITE" id="PS50112">
    <property type="entry name" value="PAS"/>
    <property type="match status" value="3"/>
</dbReference>
<accession>E1QF96</accession>
<dbReference type="InterPro" id="IPR013767">
    <property type="entry name" value="PAS_fold"/>
</dbReference>
<dbReference type="SUPFAM" id="SSF55874">
    <property type="entry name" value="ATPase domain of HSP90 chaperone/DNA topoisomerase II/histidine kinase"/>
    <property type="match status" value="1"/>
</dbReference>
<dbReference type="PROSITE" id="PS50110">
    <property type="entry name" value="RESPONSE_REGULATORY"/>
    <property type="match status" value="1"/>
</dbReference>
<dbReference type="Pfam" id="PF00072">
    <property type="entry name" value="Response_reg"/>
    <property type="match status" value="1"/>
</dbReference>
<dbReference type="InterPro" id="IPR011006">
    <property type="entry name" value="CheY-like_superfamily"/>
</dbReference>
<comment type="catalytic activity">
    <reaction evidence="1">
        <text>ATP + protein L-histidine = ADP + protein N-phospho-L-histidine.</text>
        <dbReference type="EC" id="2.7.13.3"/>
    </reaction>
</comment>
<evidence type="ECO:0000256" key="4">
    <source>
        <dbReference type="ARBA" id="ARBA00022679"/>
    </source>
</evidence>
<sequence>MSRAGAPVTEQWDEGLFRRLFQEAALGMALVDVSGRYLLANDHCLRLLGYSQQELRGLTFRELTHRDDLAASERYYQRLLAGRQSFVQVEKRYIKRDGGFVWLLVKNTMLRDRRGDPQYILTFLQDITQQKLAEEALTESEQRYRTIFETAGTAMVIYRQDTTITLANSEFCKLCGCAKEDTEGKRSWTEFIAPNDVERMLGYHRVRRQRPDVTPRSYEAAVIDNSGRPHDVIITVGPIPESNLTVASLLDIAGLKKAEEERALLATAIEQAAEGLMITDNDSVIQYINPAFERMSGFDAAELIGKSIRQLGRDELGMGPPKEMWRVLAKGGAWSGRYANVRKDGRTIEVETTVSPVRAAGGQGVTNYLAQQRDRTKEAQLERQLRQSQKMEAIGTLAGGIAHDFNNILASIIGYAEIALHDYLGPEHQAGRLLGQVIKACGRARDLADQILTFSRQTERQLAPVALEAVVDEALKLLRASLPANIVIERQSDGSGGLVVADSTQLHQVILNLGANAAHAMGPKGGTLGVRLARVELDAEQAARLGGLVAGEHMELCLSDSGTGMDEATIERIFEPYFTTKGPGGGTGLGLALVHGIVTGLGGAVRVESALGQGSRFFVYLPLAQGHAAGQAAEDGPAPRGRERLMLVDDEAPVAAMAAEMLGNLGYDVRAHTDSRQAAQTIAAGQVDFDLLITDQTMPGLSGLDLARLVKALRPETPVLICSGYADFRGGEEESAEAARLCRLLRKPLTRLELARAVRQALDRREA</sequence>
<evidence type="ECO:0000256" key="6">
    <source>
        <dbReference type="ARBA" id="ARBA00022777"/>
    </source>
</evidence>
<dbReference type="SMART" id="SM00091">
    <property type="entry name" value="PAS"/>
    <property type="match status" value="3"/>
</dbReference>
<evidence type="ECO:0000256" key="5">
    <source>
        <dbReference type="ARBA" id="ARBA00022741"/>
    </source>
</evidence>
<dbReference type="PROSITE" id="PS50109">
    <property type="entry name" value="HIS_KIN"/>
    <property type="match status" value="1"/>
</dbReference>
<dbReference type="PROSITE" id="PS50113">
    <property type="entry name" value="PAC"/>
    <property type="match status" value="2"/>
</dbReference>
<dbReference type="Pfam" id="PF00512">
    <property type="entry name" value="HisKA"/>
    <property type="match status" value="1"/>
</dbReference>
<dbReference type="PANTHER" id="PTHR43065">
    <property type="entry name" value="SENSOR HISTIDINE KINASE"/>
    <property type="match status" value="1"/>
</dbReference>
<dbReference type="PRINTS" id="PR00344">
    <property type="entry name" value="BCTRLSENSOR"/>
</dbReference>
<gene>
    <name evidence="14" type="ordered locus">Deba_0862</name>
</gene>
<evidence type="ECO:0000313" key="14">
    <source>
        <dbReference type="EMBL" id="ADK84232.1"/>
    </source>
</evidence>
<evidence type="ECO:0000259" key="12">
    <source>
        <dbReference type="PROSITE" id="PS50112"/>
    </source>
</evidence>
<evidence type="ECO:0000256" key="3">
    <source>
        <dbReference type="ARBA" id="ARBA00022553"/>
    </source>
</evidence>
<dbReference type="InterPro" id="IPR000014">
    <property type="entry name" value="PAS"/>
</dbReference>
<dbReference type="SUPFAM" id="SSF55785">
    <property type="entry name" value="PYP-like sensor domain (PAS domain)"/>
    <property type="match status" value="3"/>
</dbReference>
<dbReference type="GO" id="GO:0000155">
    <property type="term" value="F:phosphorelay sensor kinase activity"/>
    <property type="evidence" value="ECO:0007669"/>
    <property type="project" value="InterPro"/>
</dbReference>
<dbReference type="Pfam" id="PF02518">
    <property type="entry name" value="HATPase_c"/>
    <property type="match status" value="1"/>
</dbReference>
<feature type="domain" description="Response regulatory" evidence="11">
    <location>
        <begin position="644"/>
        <end position="762"/>
    </location>
</feature>
<feature type="modified residue" description="4-aspartylphosphate" evidence="9">
    <location>
        <position position="695"/>
    </location>
</feature>
<dbReference type="CDD" id="cd00082">
    <property type="entry name" value="HisKA"/>
    <property type="match status" value="1"/>
</dbReference>
<dbReference type="Pfam" id="PF13188">
    <property type="entry name" value="PAS_8"/>
    <property type="match status" value="1"/>
</dbReference>
<dbReference type="SUPFAM" id="SSF47384">
    <property type="entry name" value="Homodimeric domain of signal transducing histidine kinase"/>
    <property type="match status" value="1"/>
</dbReference>
<evidence type="ECO:0000259" key="10">
    <source>
        <dbReference type="PROSITE" id="PS50109"/>
    </source>
</evidence>
<dbReference type="SMART" id="SM00086">
    <property type="entry name" value="PAC"/>
    <property type="match status" value="2"/>
</dbReference>
<dbReference type="AlphaFoldDB" id="E1QF96"/>
<dbReference type="Pfam" id="PF13426">
    <property type="entry name" value="PAS_9"/>
    <property type="match status" value="1"/>
</dbReference>
<dbReference type="GO" id="GO:0005524">
    <property type="term" value="F:ATP binding"/>
    <property type="evidence" value="ECO:0007669"/>
    <property type="project" value="UniProtKB-KW"/>
</dbReference>
<evidence type="ECO:0000256" key="8">
    <source>
        <dbReference type="ARBA" id="ARBA00023012"/>
    </source>
</evidence>
<dbReference type="Gene3D" id="3.30.450.20">
    <property type="entry name" value="PAS domain"/>
    <property type="match status" value="3"/>
</dbReference>
<dbReference type="NCBIfam" id="TIGR00229">
    <property type="entry name" value="sensory_box"/>
    <property type="match status" value="3"/>
</dbReference>
<feature type="domain" description="Histidine kinase" evidence="10">
    <location>
        <begin position="400"/>
        <end position="625"/>
    </location>
</feature>
<keyword evidence="7" id="KW-0067">ATP-binding</keyword>
<organism evidence="14 15">
    <name type="scientific">Desulfarculus baarsii (strain ATCC 33931 / DSM 2075 / LMG 7858 / VKM B-1802 / 2st14)</name>
    <dbReference type="NCBI Taxonomy" id="644282"/>
    <lineage>
        <taxon>Bacteria</taxon>
        <taxon>Pseudomonadati</taxon>
        <taxon>Thermodesulfobacteriota</taxon>
        <taxon>Desulfarculia</taxon>
        <taxon>Desulfarculales</taxon>
        <taxon>Desulfarculaceae</taxon>
        <taxon>Desulfarculus</taxon>
    </lineage>
</organism>
<dbReference type="eggNOG" id="COG2202">
    <property type="taxonomic scope" value="Bacteria"/>
</dbReference>
<dbReference type="Gene3D" id="1.10.287.130">
    <property type="match status" value="1"/>
</dbReference>
<dbReference type="SMART" id="SM00448">
    <property type="entry name" value="REC"/>
    <property type="match status" value="1"/>
</dbReference>
<evidence type="ECO:0000256" key="9">
    <source>
        <dbReference type="PROSITE-ProRule" id="PRU00169"/>
    </source>
</evidence>
<evidence type="ECO:0000256" key="7">
    <source>
        <dbReference type="ARBA" id="ARBA00022840"/>
    </source>
</evidence>
<dbReference type="Gene3D" id="3.40.50.2300">
    <property type="match status" value="1"/>
</dbReference>
<reference evidence="14 15" key="1">
    <citation type="journal article" date="2010" name="Stand. Genomic Sci.">
        <title>Complete genome sequence of Desulfarculus baarsii type strain (2st14).</title>
        <authorList>
            <person name="Sun H."/>
            <person name="Spring S."/>
            <person name="Lapidus A."/>
            <person name="Davenport K."/>
            <person name="Del Rio T.G."/>
            <person name="Tice H."/>
            <person name="Nolan M."/>
            <person name="Copeland A."/>
            <person name="Cheng J.F."/>
            <person name="Lucas S."/>
            <person name="Tapia R."/>
            <person name="Goodwin L."/>
            <person name="Pitluck S."/>
            <person name="Ivanova N."/>
            <person name="Pagani I."/>
            <person name="Mavromatis K."/>
            <person name="Ovchinnikova G."/>
            <person name="Pati A."/>
            <person name="Chen A."/>
            <person name="Palaniappan K."/>
            <person name="Hauser L."/>
            <person name="Chang Y.J."/>
            <person name="Jeffries C.D."/>
            <person name="Detter J.C."/>
            <person name="Han C."/>
            <person name="Rohde M."/>
            <person name="Brambilla E."/>
            <person name="Goker M."/>
            <person name="Woyke T."/>
            <person name="Bristow J."/>
            <person name="Eisen J.A."/>
            <person name="Markowitz V."/>
            <person name="Hugenholtz P."/>
            <person name="Kyrpides N.C."/>
            <person name="Klenk H.P."/>
            <person name="Land M."/>
        </authorList>
    </citation>
    <scope>NUCLEOTIDE SEQUENCE [LARGE SCALE GENOMIC DNA]</scope>
    <source>
        <strain evidence="15">ATCC 33931 / DSM 2075 / LMG 7858 / VKM B-1802 / 2st14</strain>
    </source>
</reference>
<dbReference type="Pfam" id="PF00989">
    <property type="entry name" value="PAS"/>
    <property type="match status" value="1"/>
</dbReference>
<dbReference type="HOGENOM" id="CLU_000445_114_51_7"/>
<keyword evidence="3 9" id="KW-0597">Phosphoprotein</keyword>
<evidence type="ECO:0000313" key="15">
    <source>
        <dbReference type="Proteomes" id="UP000009047"/>
    </source>
</evidence>
<dbReference type="InterPro" id="IPR035965">
    <property type="entry name" value="PAS-like_dom_sf"/>
</dbReference>
<dbReference type="Gene3D" id="3.30.565.10">
    <property type="entry name" value="Histidine kinase-like ATPase, C-terminal domain"/>
    <property type="match status" value="1"/>
</dbReference>
<dbReference type="InterPro" id="IPR036890">
    <property type="entry name" value="HATPase_C_sf"/>
</dbReference>
<dbReference type="EMBL" id="CP002085">
    <property type="protein sequence ID" value="ADK84232.1"/>
    <property type="molecule type" value="Genomic_DNA"/>
</dbReference>
<keyword evidence="4" id="KW-0808">Transferase</keyword>
<name>E1QF96_DESB2</name>
<evidence type="ECO:0000259" key="13">
    <source>
        <dbReference type="PROSITE" id="PS50113"/>
    </source>
</evidence>
<evidence type="ECO:0000256" key="2">
    <source>
        <dbReference type="ARBA" id="ARBA00012438"/>
    </source>
</evidence>
<keyword evidence="5" id="KW-0547">Nucleotide-binding</keyword>
<feature type="domain" description="PAS" evidence="12">
    <location>
        <begin position="140"/>
        <end position="200"/>
    </location>
</feature>
<feature type="domain" description="PAS" evidence="12">
    <location>
        <begin position="261"/>
        <end position="307"/>
    </location>
</feature>
<feature type="domain" description="PAC" evidence="13">
    <location>
        <begin position="87"/>
        <end position="139"/>
    </location>
</feature>
<dbReference type="InterPro" id="IPR004358">
    <property type="entry name" value="Sig_transdc_His_kin-like_C"/>
</dbReference>
<keyword evidence="6 14" id="KW-0418">Kinase</keyword>
<proteinExistence type="predicted"/>
<dbReference type="SUPFAM" id="SSF52172">
    <property type="entry name" value="CheY-like"/>
    <property type="match status" value="1"/>
</dbReference>
<dbReference type="EC" id="2.7.13.3" evidence="2"/>
<dbReference type="eggNOG" id="COG0784">
    <property type="taxonomic scope" value="Bacteria"/>
</dbReference>
<dbReference type="CDD" id="cd00130">
    <property type="entry name" value="PAS"/>
    <property type="match status" value="3"/>
</dbReference>
<feature type="domain" description="PAS" evidence="12">
    <location>
        <begin position="13"/>
        <end position="83"/>
    </location>
</feature>
<dbReference type="InterPro" id="IPR005467">
    <property type="entry name" value="His_kinase_dom"/>
</dbReference>
<dbReference type="Proteomes" id="UP000009047">
    <property type="component" value="Chromosome"/>
</dbReference>
<evidence type="ECO:0000259" key="11">
    <source>
        <dbReference type="PROSITE" id="PS50110"/>
    </source>
</evidence>
<dbReference type="STRING" id="644282.Deba_0862"/>
<dbReference type="SMART" id="SM00388">
    <property type="entry name" value="HisKA"/>
    <property type="match status" value="1"/>
</dbReference>
<dbReference type="InterPro" id="IPR001610">
    <property type="entry name" value="PAC"/>
</dbReference>